<feature type="domain" description="Survival protein SurE-like phosphatase/nucleotidase" evidence="5">
    <location>
        <begin position="22"/>
        <end position="231"/>
    </location>
</feature>
<dbReference type="Pfam" id="PF01975">
    <property type="entry name" value="SurE"/>
    <property type="match status" value="1"/>
</dbReference>
<feature type="signal peptide" evidence="4">
    <location>
        <begin position="1"/>
        <end position="19"/>
    </location>
</feature>
<sequence length="330" mass="35076">MRFSVLLAGAGVMLGSANGLNILMNNDDGFGSANLREFYKVLKSKGHNVWIVAPAVQQSGQGGRSDFTTYPNLTSPAQYGIIPTGEPSVGPDPIDSHIWYYNGTPAACTFVALDYVLPNFANFSVPDLVVTGPNYGTNLGPFVWTLSGTAGAAYAATSRSIPAIAFSAKNSALDYRNITNSTNEYTYVAQLSGRIVDAFVDSSAPGEPILPLGYGANVNYPKLNANWSGVPVLQTRMTGEAETNEAVTVEDNPGTFTWANIDPLSAGVNECINGDCSMTGETAAVNDGFVAVSLYTIDYSAPQNGRTEAIVERLPFVQTGSTKRRIRRAL</sequence>
<organism evidence="6 7">
    <name type="scientific">Diaporthe australafricana</name>
    <dbReference type="NCBI Taxonomy" id="127596"/>
    <lineage>
        <taxon>Eukaryota</taxon>
        <taxon>Fungi</taxon>
        <taxon>Dikarya</taxon>
        <taxon>Ascomycota</taxon>
        <taxon>Pezizomycotina</taxon>
        <taxon>Sordariomycetes</taxon>
        <taxon>Sordariomycetidae</taxon>
        <taxon>Diaporthales</taxon>
        <taxon>Diaporthaceae</taxon>
        <taxon>Diaporthe</taxon>
    </lineage>
</organism>
<reference evidence="6 7" key="1">
    <citation type="journal article" date="2024" name="IMA Fungus">
        <title>IMA Genome - F19 : A genome assembly and annotation guide to empower mycologists, including annotated draft genome sequences of Ceratocystis pirilliformis, Diaporthe australafricana, Fusarium ophioides, Paecilomyces lecythidis, and Sporothrix stenoceras.</title>
        <authorList>
            <person name="Aylward J."/>
            <person name="Wilson A.M."/>
            <person name="Visagie C.M."/>
            <person name="Spraker J."/>
            <person name="Barnes I."/>
            <person name="Buitendag C."/>
            <person name="Ceriani C."/>
            <person name="Del Mar Angel L."/>
            <person name="du Plessis D."/>
            <person name="Fuchs T."/>
            <person name="Gasser K."/>
            <person name="Kramer D."/>
            <person name="Li W."/>
            <person name="Munsamy K."/>
            <person name="Piso A."/>
            <person name="Price J.L."/>
            <person name="Sonnekus B."/>
            <person name="Thomas C."/>
            <person name="van der Nest A."/>
            <person name="van Dijk A."/>
            <person name="van Heerden A."/>
            <person name="van Vuuren N."/>
            <person name="Yilmaz N."/>
            <person name="Duong T.A."/>
            <person name="van der Merwe N.A."/>
            <person name="Wingfield M.J."/>
            <person name="Wingfield B.D."/>
        </authorList>
    </citation>
    <scope>NUCLEOTIDE SEQUENCE [LARGE SCALE GENOMIC DNA]</scope>
    <source>
        <strain evidence="6 7">CMW 18300</strain>
    </source>
</reference>
<keyword evidence="7" id="KW-1185">Reference proteome</keyword>
<protein>
    <recommendedName>
        <fullName evidence="5">Survival protein SurE-like phosphatase/nucleotidase domain-containing protein</fullName>
    </recommendedName>
</protein>
<keyword evidence="3" id="KW-0378">Hydrolase</keyword>
<dbReference type="InterPro" id="IPR002828">
    <property type="entry name" value="SurE-like_Pase/nucleotidase"/>
</dbReference>
<dbReference type="PANTHER" id="PTHR30457:SF0">
    <property type="entry name" value="PHOSPHATASE, PUTATIVE (AFU_ORTHOLOGUE AFUA_4G01070)-RELATED"/>
    <property type="match status" value="1"/>
</dbReference>
<dbReference type="NCBIfam" id="TIGR00087">
    <property type="entry name" value="surE"/>
    <property type="match status" value="1"/>
</dbReference>
<proteinExistence type="inferred from homology"/>
<comment type="similarity">
    <text evidence="1">Belongs to the SurE nucleotidase family.</text>
</comment>
<feature type="chain" id="PRO_5046145758" description="Survival protein SurE-like phosphatase/nucleotidase domain-containing protein" evidence="4">
    <location>
        <begin position="20"/>
        <end position="330"/>
    </location>
</feature>
<dbReference type="InterPro" id="IPR036523">
    <property type="entry name" value="SurE-like_sf"/>
</dbReference>
<dbReference type="Gene3D" id="3.40.1210.10">
    <property type="entry name" value="Survival protein SurE-like phosphatase/nucleotidase"/>
    <property type="match status" value="1"/>
</dbReference>
<comment type="caution">
    <text evidence="6">The sequence shown here is derived from an EMBL/GenBank/DDBJ whole genome shotgun (WGS) entry which is preliminary data.</text>
</comment>
<evidence type="ECO:0000256" key="2">
    <source>
        <dbReference type="ARBA" id="ARBA00022723"/>
    </source>
</evidence>
<evidence type="ECO:0000313" key="6">
    <source>
        <dbReference type="EMBL" id="KAL1858821.1"/>
    </source>
</evidence>
<accession>A0ABR3WCN4</accession>
<evidence type="ECO:0000259" key="5">
    <source>
        <dbReference type="Pfam" id="PF01975"/>
    </source>
</evidence>
<evidence type="ECO:0000256" key="3">
    <source>
        <dbReference type="ARBA" id="ARBA00022801"/>
    </source>
</evidence>
<dbReference type="SUPFAM" id="SSF64167">
    <property type="entry name" value="SurE-like"/>
    <property type="match status" value="1"/>
</dbReference>
<dbReference type="EMBL" id="JAWRVE010000103">
    <property type="protein sequence ID" value="KAL1858821.1"/>
    <property type="molecule type" value="Genomic_DNA"/>
</dbReference>
<evidence type="ECO:0000313" key="7">
    <source>
        <dbReference type="Proteomes" id="UP001583177"/>
    </source>
</evidence>
<evidence type="ECO:0000256" key="4">
    <source>
        <dbReference type="SAM" id="SignalP"/>
    </source>
</evidence>
<dbReference type="Proteomes" id="UP001583177">
    <property type="component" value="Unassembled WGS sequence"/>
</dbReference>
<keyword evidence="4" id="KW-0732">Signal</keyword>
<dbReference type="PANTHER" id="PTHR30457">
    <property type="entry name" value="5'-NUCLEOTIDASE SURE"/>
    <property type="match status" value="1"/>
</dbReference>
<dbReference type="InterPro" id="IPR030048">
    <property type="entry name" value="SurE"/>
</dbReference>
<gene>
    <name evidence="6" type="ORF">Daus18300_009819</name>
</gene>
<name>A0ABR3WCN4_9PEZI</name>
<keyword evidence="2" id="KW-0479">Metal-binding</keyword>
<evidence type="ECO:0000256" key="1">
    <source>
        <dbReference type="ARBA" id="ARBA00011062"/>
    </source>
</evidence>